<reference evidence="2 3" key="1">
    <citation type="journal article" date="2014" name="Genome Announc.">
        <title>Draft Genome Sequences of Three Alkaliphilic Bacillus Strains, Bacillus wakoensis JCM 9140T, Bacillus akibai JCM 9157T, and Bacillus hemicellulosilyticus JCM 9152T.</title>
        <authorList>
            <person name="Yuki M."/>
            <person name="Oshima K."/>
            <person name="Suda W."/>
            <person name="Oshida Y."/>
            <person name="Kitamura K."/>
            <person name="Iida T."/>
            <person name="Hattori M."/>
            <person name="Ohkuma M."/>
        </authorList>
    </citation>
    <scope>NUCLEOTIDE SEQUENCE [LARGE SCALE GENOMIC DNA]</scope>
    <source>
        <strain evidence="2 3">JCM 9157</strain>
    </source>
</reference>
<gene>
    <name evidence="2" type="ORF">JCM9157_2908</name>
</gene>
<keyword evidence="3" id="KW-1185">Reference proteome</keyword>
<evidence type="ECO:0000313" key="2">
    <source>
        <dbReference type="EMBL" id="GAE35775.1"/>
    </source>
</evidence>
<keyword evidence="1" id="KW-0472">Membrane</keyword>
<dbReference type="AlphaFoldDB" id="W4QUC3"/>
<feature type="transmembrane region" description="Helical" evidence="1">
    <location>
        <begin position="12"/>
        <end position="33"/>
    </location>
</feature>
<organism evidence="2 3">
    <name type="scientific">Halalkalibacter akibai (strain ATCC 43226 / DSM 21942 / CIP 109018 / JCM 9157 / 1139)</name>
    <name type="common">Bacillus akibai</name>
    <dbReference type="NCBI Taxonomy" id="1236973"/>
    <lineage>
        <taxon>Bacteria</taxon>
        <taxon>Bacillati</taxon>
        <taxon>Bacillota</taxon>
        <taxon>Bacilli</taxon>
        <taxon>Bacillales</taxon>
        <taxon>Bacillaceae</taxon>
        <taxon>Halalkalibacter</taxon>
    </lineage>
</organism>
<dbReference type="Proteomes" id="UP000018896">
    <property type="component" value="Unassembled WGS sequence"/>
</dbReference>
<name>W4QUC3_HALA3</name>
<proteinExistence type="predicted"/>
<protein>
    <submittedName>
        <fullName evidence="2">Uncharacterized protein</fullName>
    </submittedName>
</protein>
<evidence type="ECO:0000313" key="3">
    <source>
        <dbReference type="Proteomes" id="UP000018896"/>
    </source>
</evidence>
<accession>W4QUC3</accession>
<keyword evidence="1" id="KW-1133">Transmembrane helix</keyword>
<keyword evidence="1" id="KW-0812">Transmembrane</keyword>
<sequence>MYKQEPEFSDIAIAFTQFGSGLMFCLLTLIFGASLFDHFLIRLLLCIGLIVYIIYGIRKLDKIMMK</sequence>
<evidence type="ECO:0000256" key="1">
    <source>
        <dbReference type="SAM" id="Phobius"/>
    </source>
</evidence>
<feature type="transmembrane region" description="Helical" evidence="1">
    <location>
        <begin position="39"/>
        <end position="57"/>
    </location>
</feature>
<dbReference type="EMBL" id="BAUV01000023">
    <property type="protein sequence ID" value="GAE35775.1"/>
    <property type="molecule type" value="Genomic_DNA"/>
</dbReference>
<comment type="caution">
    <text evidence="2">The sequence shown here is derived from an EMBL/GenBank/DDBJ whole genome shotgun (WGS) entry which is preliminary data.</text>
</comment>